<keyword evidence="4 12" id="KW-0547">Nucleotide-binding</keyword>
<feature type="domain" description="SF4 helicase" evidence="13">
    <location>
        <begin position="164"/>
        <end position="430"/>
    </location>
</feature>
<gene>
    <name evidence="14" type="primary">dnaB</name>
    <name evidence="14" type="ORF">H0185_18170</name>
</gene>
<evidence type="ECO:0000256" key="9">
    <source>
        <dbReference type="ARBA" id="ARBA00023235"/>
    </source>
</evidence>
<comment type="caution">
    <text evidence="14">The sequence shown here is derived from an EMBL/GenBank/DDBJ whole genome shotgun (WGS) entry which is preliminary data.</text>
</comment>
<dbReference type="EMBL" id="JACWFH010000026">
    <property type="protein sequence ID" value="MBY0098693.1"/>
    <property type="molecule type" value="Genomic_DNA"/>
</dbReference>
<keyword evidence="6 12" id="KW-0347">Helicase</keyword>
<proteinExistence type="inferred from homology"/>
<keyword evidence="2 12" id="KW-0639">Primosome</keyword>
<comment type="catalytic activity">
    <reaction evidence="10 12">
        <text>ATP + H2O = ADP + phosphate + H(+)</text>
        <dbReference type="Rhea" id="RHEA:13065"/>
        <dbReference type="ChEBI" id="CHEBI:15377"/>
        <dbReference type="ChEBI" id="CHEBI:15378"/>
        <dbReference type="ChEBI" id="CHEBI:30616"/>
        <dbReference type="ChEBI" id="CHEBI:43474"/>
        <dbReference type="ChEBI" id="CHEBI:456216"/>
        <dbReference type="EC" id="5.6.2.3"/>
    </reaction>
</comment>
<comment type="function">
    <text evidence="12">The main replicative DNA helicase, it participates in initiation and elongation during chromosome replication. Travels ahead of the DNA replisome, separating dsDNA into templates for DNA synthesis. A processive ATP-dependent 5'-3' DNA helicase it has DNA-dependent ATPase activity.</text>
</comment>
<evidence type="ECO:0000256" key="4">
    <source>
        <dbReference type="ARBA" id="ARBA00022741"/>
    </source>
</evidence>
<dbReference type="Pfam" id="PF00772">
    <property type="entry name" value="DnaB"/>
    <property type="match status" value="1"/>
</dbReference>
<dbReference type="SUPFAM" id="SSF52540">
    <property type="entry name" value="P-loop containing nucleoside triphosphate hydrolases"/>
    <property type="match status" value="1"/>
</dbReference>
<organism evidence="14 15">
    <name type="scientific">Mesobacillus maritimus</name>
    <dbReference type="NCBI Taxonomy" id="1643336"/>
    <lineage>
        <taxon>Bacteria</taxon>
        <taxon>Bacillati</taxon>
        <taxon>Bacillota</taxon>
        <taxon>Bacilli</taxon>
        <taxon>Bacillales</taxon>
        <taxon>Bacillaceae</taxon>
        <taxon>Mesobacillus</taxon>
    </lineage>
</organism>
<evidence type="ECO:0000256" key="7">
    <source>
        <dbReference type="ARBA" id="ARBA00022840"/>
    </source>
</evidence>
<evidence type="ECO:0000256" key="2">
    <source>
        <dbReference type="ARBA" id="ARBA00022515"/>
    </source>
</evidence>
<dbReference type="PANTHER" id="PTHR30153:SF2">
    <property type="entry name" value="REPLICATIVE DNA HELICASE"/>
    <property type="match status" value="1"/>
</dbReference>
<dbReference type="GO" id="GO:0003678">
    <property type="term" value="F:DNA helicase activity"/>
    <property type="evidence" value="ECO:0007669"/>
    <property type="project" value="UniProtKB-EC"/>
</dbReference>
<dbReference type="RefSeq" id="WP_221874915.1">
    <property type="nucleotide sequence ID" value="NZ_JACWFH010000026.1"/>
</dbReference>
<dbReference type="InterPro" id="IPR016136">
    <property type="entry name" value="DNA_helicase_N/primase_C"/>
</dbReference>
<dbReference type="Pfam" id="PF03796">
    <property type="entry name" value="DnaB_C"/>
    <property type="match status" value="1"/>
</dbReference>
<evidence type="ECO:0000256" key="1">
    <source>
        <dbReference type="ARBA" id="ARBA00008428"/>
    </source>
</evidence>
<reference evidence="14 15" key="1">
    <citation type="submission" date="2020-07" db="EMBL/GenBank/DDBJ databases">
        <title>Fungal Genomes of the International Space Station.</title>
        <authorList>
            <person name="Seuylemezian A."/>
            <person name="Singh N.K."/>
            <person name="Wood J."/>
            <person name="Venkateswaran K."/>
        </authorList>
    </citation>
    <scope>NUCLEOTIDE SEQUENCE [LARGE SCALE GENOMIC DNA]</scope>
    <source>
        <strain evidence="14 15">PL-B2</strain>
    </source>
</reference>
<keyword evidence="9" id="KW-0413">Isomerase</keyword>
<dbReference type="CDD" id="cd00984">
    <property type="entry name" value="DnaB_C"/>
    <property type="match status" value="1"/>
</dbReference>
<comment type="similarity">
    <text evidence="1 12">Belongs to the helicase family. DnaB subfamily.</text>
</comment>
<dbReference type="GO" id="GO:0016787">
    <property type="term" value="F:hydrolase activity"/>
    <property type="evidence" value="ECO:0007669"/>
    <property type="project" value="UniProtKB-KW"/>
</dbReference>
<keyword evidence="3 12" id="KW-0235">DNA replication</keyword>
<dbReference type="Gene3D" id="3.40.50.300">
    <property type="entry name" value="P-loop containing nucleotide triphosphate hydrolases"/>
    <property type="match status" value="1"/>
</dbReference>
<dbReference type="SUPFAM" id="SSF48024">
    <property type="entry name" value="N-terminal domain of DnaB helicase"/>
    <property type="match status" value="1"/>
</dbReference>
<accession>A0ABS7K900</accession>
<evidence type="ECO:0000256" key="6">
    <source>
        <dbReference type="ARBA" id="ARBA00022806"/>
    </source>
</evidence>
<dbReference type="InterPro" id="IPR007693">
    <property type="entry name" value="DNA_helicase_DnaB-like_N"/>
</dbReference>
<keyword evidence="7 12" id="KW-0067">ATP-binding</keyword>
<protein>
    <recommendedName>
        <fullName evidence="11 12">Replicative DNA helicase</fullName>
        <ecNumber evidence="11 12">5.6.2.3</ecNumber>
    </recommendedName>
</protein>
<dbReference type="PANTHER" id="PTHR30153">
    <property type="entry name" value="REPLICATIVE DNA HELICASE DNAB"/>
    <property type="match status" value="1"/>
</dbReference>
<evidence type="ECO:0000313" key="14">
    <source>
        <dbReference type="EMBL" id="MBY0098693.1"/>
    </source>
</evidence>
<evidence type="ECO:0000256" key="10">
    <source>
        <dbReference type="ARBA" id="ARBA00048954"/>
    </source>
</evidence>
<evidence type="ECO:0000256" key="8">
    <source>
        <dbReference type="ARBA" id="ARBA00023125"/>
    </source>
</evidence>
<sequence length="433" mass="49264">MQNNHNDVYNIEAEQVVLGCILQKPELIKDTTVKSEEFSWEKHQTIFKAMKELDKDDEPIDYVTLVSKLGNITTEQIGGVSYLLQLGEAVPSVEPFHFYEGLVKKAFKIRKALQILKSFEFTPSEESLYHTLKLLNELTDEGGDISGVSKQDVLMEIYDELSNKNEGLSGIDTGFLDLNLMTDGFQKGDLIILAARPSVGKTALALNFAINACKKNTKVIFFSFEMPQKQLLYRILSSMAGINSMFLRQNQMTDEEMDRAAHVTGIIDKWDLVIDDYPGQTTFDINLKIRREIRKTKENPSLVIIDYLQLIKTDNSYDRHDLKIAAITRELKIMAKELNVPIILLSQLNRNVEQRADKRPYMSDLRDSGSIEQDADVILLLHRDDYYNNNSDQKNKIEINIAKQRNGPVGPVDLLFVKETGTFLDLSKMKVSG</sequence>
<evidence type="ECO:0000256" key="11">
    <source>
        <dbReference type="NCBIfam" id="TIGR00665"/>
    </source>
</evidence>
<keyword evidence="15" id="KW-1185">Reference proteome</keyword>
<keyword evidence="5 12" id="KW-0378">Hydrolase</keyword>
<dbReference type="PROSITE" id="PS51199">
    <property type="entry name" value="SF4_HELICASE"/>
    <property type="match status" value="1"/>
</dbReference>
<dbReference type="Gene3D" id="1.10.860.10">
    <property type="entry name" value="DNAb Helicase, Chain A"/>
    <property type="match status" value="1"/>
</dbReference>
<dbReference type="InterPro" id="IPR007694">
    <property type="entry name" value="DNA_helicase_DnaB-like_C"/>
</dbReference>
<dbReference type="EC" id="5.6.2.3" evidence="11 12"/>
<dbReference type="NCBIfam" id="TIGR00665">
    <property type="entry name" value="DnaB"/>
    <property type="match status" value="1"/>
</dbReference>
<dbReference type="InterPro" id="IPR027417">
    <property type="entry name" value="P-loop_NTPase"/>
</dbReference>
<evidence type="ECO:0000259" key="13">
    <source>
        <dbReference type="PROSITE" id="PS51199"/>
    </source>
</evidence>
<evidence type="ECO:0000256" key="5">
    <source>
        <dbReference type="ARBA" id="ARBA00022801"/>
    </source>
</evidence>
<dbReference type="InterPro" id="IPR007692">
    <property type="entry name" value="DNA_helicase_DnaB"/>
</dbReference>
<dbReference type="InterPro" id="IPR036185">
    <property type="entry name" value="DNA_heli_DnaB-like_N_sf"/>
</dbReference>
<evidence type="ECO:0000256" key="3">
    <source>
        <dbReference type="ARBA" id="ARBA00022705"/>
    </source>
</evidence>
<keyword evidence="8 12" id="KW-0238">DNA-binding</keyword>
<evidence type="ECO:0000313" key="15">
    <source>
        <dbReference type="Proteomes" id="UP000769780"/>
    </source>
</evidence>
<dbReference type="Proteomes" id="UP000769780">
    <property type="component" value="Unassembled WGS sequence"/>
</dbReference>
<name>A0ABS7K900_9BACI</name>
<evidence type="ECO:0000256" key="12">
    <source>
        <dbReference type="RuleBase" id="RU362085"/>
    </source>
</evidence>